<organism evidence="9 10">
    <name type="scientific">miscellaneous Crenarchaeota group-1 archaeon SG8-32-3</name>
    <dbReference type="NCBI Taxonomy" id="1685125"/>
    <lineage>
        <taxon>Archaea</taxon>
        <taxon>Candidatus Bathyarchaeota</taxon>
        <taxon>MCG-1</taxon>
    </lineage>
</organism>
<keyword evidence="4" id="KW-0235">DNA replication</keyword>
<feature type="domain" description="DNA primase large subunit C-terminal" evidence="8">
    <location>
        <begin position="30"/>
        <end position="125"/>
    </location>
</feature>
<evidence type="ECO:0000313" key="10">
    <source>
        <dbReference type="Proteomes" id="UP000054016"/>
    </source>
</evidence>
<dbReference type="PANTHER" id="PTHR10537">
    <property type="entry name" value="DNA PRIMASE LARGE SUBUNIT"/>
    <property type="match status" value="1"/>
</dbReference>
<keyword evidence="6" id="KW-0408">Iron</keyword>
<evidence type="ECO:0000256" key="2">
    <source>
        <dbReference type="ARBA" id="ARBA00022485"/>
    </source>
</evidence>
<sequence length="145" mass="16068">PGKITDVAEGLVDLAKERIGREEMDGFPKTVTQSAFPPCIVALQDAVSKGHHLSHVGRFTLTSFLVSIGMPSEKVAELFKSFSDYNERLTRYQIEHIAGERGSRTRYTPPNCATLQTHGVCVKSNDSSCDGARNPLVCYKRKLKR</sequence>
<comment type="caution">
    <text evidence="9">The sequence shown here is derived from an EMBL/GenBank/DDBJ whole genome shotgun (WGS) entry which is preliminary data.</text>
</comment>
<dbReference type="GO" id="GO:0006270">
    <property type="term" value="P:DNA replication initiation"/>
    <property type="evidence" value="ECO:0007669"/>
    <property type="project" value="TreeGrafter"/>
</dbReference>
<accession>A0A0M0BSY6</accession>
<keyword evidence="2" id="KW-0004">4Fe-4S</keyword>
<dbReference type="GO" id="GO:0051539">
    <property type="term" value="F:4 iron, 4 sulfur cluster binding"/>
    <property type="evidence" value="ECO:0007669"/>
    <property type="project" value="UniProtKB-KW"/>
</dbReference>
<evidence type="ECO:0000256" key="4">
    <source>
        <dbReference type="ARBA" id="ARBA00022705"/>
    </source>
</evidence>
<comment type="cofactor">
    <cofactor evidence="1">
        <name>[4Fe-4S] cluster</name>
        <dbReference type="ChEBI" id="CHEBI:49883"/>
    </cofactor>
</comment>
<dbReference type="InterPro" id="IPR058560">
    <property type="entry name" value="DNA_primase_C"/>
</dbReference>
<evidence type="ECO:0000256" key="7">
    <source>
        <dbReference type="ARBA" id="ARBA00023014"/>
    </source>
</evidence>
<keyword evidence="5" id="KW-0479">Metal-binding</keyword>
<name>A0A0M0BSY6_9ARCH</name>
<evidence type="ECO:0000256" key="5">
    <source>
        <dbReference type="ARBA" id="ARBA00022723"/>
    </source>
</evidence>
<keyword evidence="7" id="KW-0411">Iron-sulfur</keyword>
<evidence type="ECO:0000313" key="9">
    <source>
        <dbReference type="EMBL" id="KON31728.1"/>
    </source>
</evidence>
<evidence type="ECO:0000256" key="6">
    <source>
        <dbReference type="ARBA" id="ARBA00023004"/>
    </source>
</evidence>
<evidence type="ECO:0000256" key="3">
    <source>
        <dbReference type="ARBA" id="ARBA00022515"/>
    </source>
</evidence>
<evidence type="ECO:0000259" key="8">
    <source>
        <dbReference type="Pfam" id="PF04104"/>
    </source>
</evidence>
<dbReference type="GO" id="GO:0006269">
    <property type="term" value="P:DNA replication, synthesis of primer"/>
    <property type="evidence" value="ECO:0007669"/>
    <property type="project" value="UniProtKB-KW"/>
</dbReference>
<dbReference type="PANTHER" id="PTHR10537:SF3">
    <property type="entry name" value="DNA PRIMASE LARGE SUBUNIT"/>
    <property type="match status" value="1"/>
</dbReference>
<keyword evidence="3" id="KW-0639">Primosome</keyword>
<dbReference type="Proteomes" id="UP000054016">
    <property type="component" value="Unassembled WGS sequence"/>
</dbReference>
<dbReference type="GO" id="GO:1990077">
    <property type="term" value="C:primosome complex"/>
    <property type="evidence" value="ECO:0007669"/>
    <property type="project" value="UniProtKB-KW"/>
</dbReference>
<evidence type="ECO:0000256" key="1">
    <source>
        <dbReference type="ARBA" id="ARBA00001966"/>
    </source>
</evidence>
<reference evidence="10" key="1">
    <citation type="submission" date="2015-06" db="EMBL/GenBank/DDBJ databases">
        <title>New insights into the roles of widespread benthic archaea in carbon and nitrogen cycling.</title>
        <authorList>
            <person name="Lazar C.S."/>
            <person name="Baker B.J."/>
            <person name="Seitz K.W."/>
            <person name="Hyde A.S."/>
            <person name="Dick G.J."/>
            <person name="Hinrichs K.-U."/>
            <person name="Teske A.P."/>
        </authorList>
    </citation>
    <scope>NUCLEOTIDE SEQUENCE [LARGE SCALE GENOMIC DNA]</scope>
</reference>
<dbReference type="InterPro" id="IPR007238">
    <property type="entry name" value="DNA_primase_lsu_euk/arc"/>
</dbReference>
<dbReference type="GO" id="GO:0046872">
    <property type="term" value="F:metal ion binding"/>
    <property type="evidence" value="ECO:0007669"/>
    <property type="project" value="UniProtKB-KW"/>
</dbReference>
<dbReference type="AlphaFoldDB" id="A0A0M0BSY6"/>
<feature type="non-terminal residue" evidence="9">
    <location>
        <position position="1"/>
    </location>
</feature>
<gene>
    <name evidence="9" type="ORF">AC478_02415</name>
</gene>
<dbReference type="EMBL" id="LFWV01000027">
    <property type="protein sequence ID" value="KON31728.1"/>
    <property type="molecule type" value="Genomic_DNA"/>
</dbReference>
<dbReference type="Pfam" id="PF04104">
    <property type="entry name" value="DNA_primase_lrg"/>
    <property type="match status" value="1"/>
</dbReference>
<proteinExistence type="predicted"/>
<protein>
    <recommendedName>
        <fullName evidence="8">DNA primase large subunit C-terminal domain-containing protein</fullName>
    </recommendedName>
</protein>